<comment type="caution">
    <text evidence="8">The sequence shown here is derived from an EMBL/GenBank/DDBJ whole genome shotgun (WGS) entry which is preliminary data.</text>
</comment>
<evidence type="ECO:0000256" key="2">
    <source>
        <dbReference type="ARBA" id="ARBA00022475"/>
    </source>
</evidence>
<keyword evidence="6 7" id="KW-0472">Membrane</keyword>
<dbReference type="Proteomes" id="UP001605261">
    <property type="component" value="Unassembled WGS sequence"/>
</dbReference>
<dbReference type="InterPro" id="IPR027463">
    <property type="entry name" value="AcrB_DN_DC_subdom"/>
</dbReference>
<evidence type="ECO:0000256" key="4">
    <source>
        <dbReference type="ARBA" id="ARBA00022692"/>
    </source>
</evidence>
<dbReference type="Gene3D" id="3.30.70.1440">
    <property type="entry name" value="Multidrug efflux transporter AcrB pore domain"/>
    <property type="match status" value="1"/>
</dbReference>
<dbReference type="SUPFAM" id="SSF82866">
    <property type="entry name" value="Multidrug efflux transporter AcrB transmembrane domain"/>
    <property type="match status" value="2"/>
</dbReference>
<keyword evidence="4 7" id="KW-0812">Transmembrane</keyword>
<feature type="transmembrane region" description="Helical" evidence="7">
    <location>
        <begin position="990"/>
        <end position="1017"/>
    </location>
</feature>
<feature type="transmembrane region" description="Helical" evidence="7">
    <location>
        <begin position="463"/>
        <end position="486"/>
    </location>
</feature>
<sequence>MNISGPFIRRPIGTALLAIGLFVVGLFCYLKLGVSALPNIQIPVIFVHASQSGADATTMASTVTAPLERHLGQLPGVDQMRSSSSEGSSLVFMIFQSGVDIDSAALDVQTAINSSQADLPSGLGSPMFQKANPNDDPVIAIALTSQTQSADELYNVADSLLAQRIRQISGVSSVDIAGASTPAVRVDVNLRLLNALNLTPDDLRNAVRAANVTSPTGFLTDGNTTTAIIANDSVARAADFANLVIKTQADGRVIRLKDVANVYDGQQDAYQAAWFDHKPAVVMYVFTRAGANIVETVDRVKAQIPMLRDYLQPGTVMTPYFDRTPTIRSSLHEVQITLLISLAMVILTMALFLRRLAPTLIAAVTVPLSLAGAALVMYVFGFTLNNLSLLALVIAIGFVVDDAIVVIENVMRHLDEGMPRMQAALTGAREIGFTIVSITASLVAVFIPLLFASGMVGAFFREFTITLVAAIVVSMIVSLTLTPALCSRFLSAHTEPDKPSRIGRFLDGMHDRMLRMYTVCLDFSLRHALLLSLTPILLIVATVMLGGAVKKGSFPAQDTGLIWGRANSSATVSFEDMVNRQRRITDMLMADPAVKTVGVRLGSGRQGSSAQFNIQLKTRKEGRKETTALALARLSAKADRYPDLQLRLRAIQDLPSDGGGGNSQGAQYRVSLQGNDLAQLQEWLPKVQAALKKNPMLRDVGTDVDTAGLRQNVVIDRAQAARLGVSVGAIDGALYGAFGQRQISTIYSDINQYSVVVNALPEQTATPRALDEIHVRAGNGDMIPLTAVAHQVPGLAPPQITHENQYTTMDLSYNLAPGVSTGEGEAIIKATVDGLRLPGDIRISDGGGFNVQLNPNSMLILVLAAIITVYLVLGMLYESLVHPVTILSTLPAAGVGALLALFVTNTELSVISMIALVLLIGIVKKNAIMMIDFAVVAQREHGKSPRDAVREASIVRFRPIMMTTMVAILAAVPLAIGLGEGSELRRPLGIAMIGGLLFSQSLTLLSTPALYVIFSCLRERWVNRRARRRERRALKRSAVAR</sequence>
<dbReference type="Gene3D" id="3.30.2090.10">
    <property type="entry name" value="Multidrug efflux transporter AcrB TolC docking domain, DN and DC subdomains"/>
    <property type="match status" value="2"/>
</dbReference>
<feature type="transmembrane region" description="Helical" evidence="7">
    <location>
        <begin position="858"/>
        <end position="877"/>
    </location>
</feature>
<dbReference type="PANTHER" id="PTHR32063">
    <property type="match status" value="1"/>
</dbReference>
<keyword evidence="2" id="KW-1003">Cell membrane</keyword>
<evidence type="ECO:0000313" key="9">
    <source>
        <dbReference type="Proteomes" id="UP001605261"/>
    </source>
</evidence>
<feature type="transmembrane region" description="Helical" evidence="7">
    <location>
        <begin position="910"/>
        <end position="936"/>
    </location>
</feature>
<evidence type="ECO:0000256" key="7">
    <source>
        <dbReference type="SAM" id="Phobius"/>
    </source>
</evidence>
<name>A0ABW7D1H2_9GAMM</name>
<evidence type="ECO:0000256" key="1">
    <source>
        <dbReference type="ARBA" id="ARBA00022448"/>
    </source>
</evidence>
<evidence type="ECO:0000313" key="8">
    <source>
        <dbReference type="EMBL" id="MFG6110397.1"/>
    </source>
</evidence>
<dbReference type="Gene3D" id="1.20.1640.10">
    <property type="entry name" value="Multidrug efflux transporter AcrB transmembrane domain"/>
    <property type="match status" value="2"/>
</dbReference>
<gene>
    <name evidence="8" type="ORF">ACEU0G_000272</name>
</gene>
<feature type="transmembrane region" description="Helical" evidence="7">
    <location>
        <begin position="957"/>
        <end position="978"/>
    </location>
</feature>
<keyword evidence="1" id="KW-0813">Transport</keyword>
<dbReference type="Gene3D" id="3.30.70.1430">
    <property type="entry name" value="Multidrug efflux transporter AcrB pore domain"/>
    <property type="match status" value="2"/>
</dbReference>
<dbReference type="EMBL" id="JBHGCJ010000011">
    <property type="protein sequence ID" value="MFG6110397.1"/>
    <property type="molecule type" value="Genomic_DNA"/>
</dbReference>
<keyword evidence="9" id="KW-1185">Reference proteome</keyword>
<evidence type="ECO:0000256" key="6">
    <source>
        <dbReference type="ARBA" id="ARBA00023136"/>
    </source>
</evidence>
<feature type="transmembrane region" description="Helical" evidence="7">
    <location>
        <begin position="884"/>
        <end position="904"/>
    </location>
</feature>
<dbReference type="RefSeq" id="WP_394164012.1">
    <property type="nucleotide sequence ID" value="NZ_JBHGCJ010000011.1"/>
</dbReference>
<dbReference type="PRINTS" id="PR00702">
    <property type="entry name" value="ACRIFLAVINRP"/>
</dbReference>
<dbReference type="InterPro" id="IPR001036">
    <property type="entry name" value="Acrflvin-R"/>
</dbReference>
<keyword evidence="3" id="KW-0997">Cell inner membrane</keyword>
<evidence type="ECO:0000256" key="3">
    <source>
        <dbReference type="ARBA" id="ARBA00022519"/>
    </source>
</evidence>
<keyword evidence="5 7" id="KW-1133">Transmembrane helix</keyword>
<dbReference type="PANTHER" id="PTHR32063:SF34">
    <property type="entry name" value="MULTIDRUG RESISTANCE PROTEIN MDTC"/>
    <property type="match status" value="1"/>
</dbReference>
<dbReference type="SUPFAM" id="SSF82714">
    <property type="entry name" value="Multidrug efflux transporter AcrB TolC docking domain, DN and DC subdomains"/>
    <property type="match status" value="2"/>
</dbReference>
<feature type="transmembrane region" description="Helical" evidence="7">
    <location>
        <begin position="12"/>
        <end position="32"/>
    </location>
</feature>
<feature type="transmembrane region" description="Helical" evidence="7">
    <location>
        <begin position="360"/>
        <end position="381"/>
    </location>
</feature>
<evidence type="ECO:0000256" key="5">
    <source>
        <dbReference type="ARBA" id="ARBA00022989"/>
    </source>
</evidence>
<feature type="transmembrane region" description="Helical" evidence="7">
    <location>
        <begin position="334"/>
        <end position="353"/>
    </location>
</feature>
<reference evidence="8 9" key="1">
    <citation type="submission" date="2024-09" db="EMBL/GenBank/DDBJ databases">
        <authorList>
            <consortium name="All-Russian atlas of soil microorganisms"/>
            <consortium name="as a basis for the search for new antimicrobial producers and enzymes with unique properties"/>
            <person name="Sokolova E.A."/>
            <person name="Voronina E.N."/>
        </authorList>
    </citation>
    <scope>NUCLEOTIDE SEQUENCE [LARGE SCALE GENOMIC DNA]</scope>
    <source>
        <strain evidence="8 9">AF-22b-331.1</strain>
    </source>
</reference>
<dbReference type="SUPFAM" id="SSF82693">
    <property type="entry name" value="Multidrug efflux transporter AcrB pore domain, PN1, PN2, PC1 and PC2 subdomains"/>
    <property type="match status" value="3"/>
</dbReference>
<organism evidence="8 9">
    <name type="scientific">Stenotrophomonas nematodicola</name>
    <dbReference type="NCBI Taxonomy" id="2656746"/>
    <lineage>
        <taxon>Bacteria</taxon>
        <taxon>Pseudomonadati</taxon>
        <taxon>Pseudomonadota</taxon>
        <taxon>Gammaproteobacteria</taxon>
        <taxon>Lysobacterales</taxon>
        <taxon>Lysobacteraceae</taxon>
        <taxon>Stenotrophomonas</taxon>
    </lineage>
</organism>
<proteinExistence type="predicted"/>
<accession>A0ABW7D1H2</accession>
<feature type="transmembrane region" description="Helical" evidence="7">
    <location>
        <begin position="387"/>
        <end position="410"/>
    </location>
</feature>
<dbReference type="Gene3D" id="3.30.70.1320">
    <property type="entry name" value="Multidrug efflux transporter AcrB pore domain like"/>
    <property type="match status" value="1"/>
</dbReference>
<dbReference type="Pfam" id="PF00873">
    <property type="entry name" value="ACR_tran"/>
    <property type="match status" value="1"/>
</dbReference>
<protein>
    <submittedName>
        <fullName evidence="8">Efflux RND transporter permease subunit</fullName>
    </submittedName>
</protein>
<feature type="transmembrane region" description="Helical" evidence="7">
    <location>
        <begin position="528"/>
        <end position="549"/>
    </location>
</feature>
<feature type="transmembrane region" description="Helical" evidence="7">
    <location>
        <begin position="431"/>
        <end position="451"/>
    </location>
</feature>